<feature type="transmembrane region" description="Helical" evidence="6">
    <location>
        <begin position="355"/>
        <end position="382"/>
    </location>
</feature>
<feature type="transmembrane region" description="Helical" evidence="6">
    <location>
        <begin position="416"/>
        <end position="437"/>
    </location>
</feature>
<evidence type="ECO:0000256" key="5">
    <source>
        <dbReference type="ARBA" id="ARBA00023136"/>
    </source>
</evidence>
<keyword evidence="9" id="KW-1185">Reference proteome</keyword>
<protein>
    <submittedName>
        <fullName evidence="8">DNA internalization-related competence protein ComEC/Rec2</fullName>
    </submittedName>
</protein>
<gene>
    <name evidence="8" type="ORF">GCM10023150_22100</name>
</gene>
<keyword evidence="5 6" id="KW-0472">Membrane</keyword>
<keyword evidence="2" id="KW-1003">Cell membrane</keyword>
<dbReference type="Pfam" id="PF00753">
    <property type="entry name" value="Lactamase_B"/>
    <property type="match status" value="1"/>
</dbReference>
<dbReference type="PANTHER" id="PTHR30619:SF1">
    <property type="entry name" value="RECOMBINATION PROTEIN 2"/>
    <property type="match status" value="1"/>
</dbReference>
<dbReference type="InterPro" id="IPR036866">
    <property type="entry name" value="RibonucZ/Hydroxyglut_hydro"/>
</dbReference>
<dbReference type="InterPro" id="IPR001279">
    <property type="entry name" value="Metallo-B-lactamas"/>
</dbReference>
<feature type="domain" description="Metallo-beta-lactamase" evidence="7">
    <location>
        <begin position="475"/>
        <end position="641"/>
    </location>
</feature>
<evidence type="ECO:0000256" key="4">
    <source>
        <dbReference type="ARBA" id="ARBA00022989"/>
    </source>
</evidence>
<dbReference type="InterPro" id="IPR025405">
    <property type="entry name" value="DUF4131"/>
</dbReference>
<keyword evidence="4 6" id="KW-1133">Transmembrane helix</keyword>
<dbReference type="Proteomes" id="UP001501294">
    <property type="component" value="Unassembled WGS sequence"/>
</dbReference>
<dbReference type="Pfam" id="PF13567">
    <property type="entry name" value="DUF4131"/>
    <property type="match status" value="1"/>
</dbReference>
<feature type="transmembrane region" description="Helical" evidence="6">
    <location>
        <begin position="227"/>
        <end position="244"/>
    </location>
</feature>
<dbReference type="PANTHER" id="PTHR30619">
    <property type="entry name" value="DNA INTERNALIZATION/COMPETENCE PROTEIN COMEC/REC2"/>
    <property type="match status" value="1"/>
</dbReference>
<dbReference type="Pfam" id="PF03772">
    <property type="entry name" value="Competence"/>
    <property type="match status" value="1"/>
</dbReference>
<evidence type="ECO:0000313" key="9">
    <source>
        <dbReference type="Proteomes" id="UP001501294"/>
    </source>
</evidence>
<feature type="transmembrane region" description="Helical" evidence="6">
    <location>
        <begin position="331"/>
        <end position="348"/>
    </location>
</feature>
<comment type="subcellular location">
    <subcellularLocation>
        <location evidence="1">Cell membrane</location>
        <topology evidence="1">Multi-pass membrane protein</topology>
    </subcellularLocation>
</comment>
<dbReference type="NCBIfam" id="TIGR00360">
    <property type="entry name" value="ComEC_N-term"/>
    <property type="match status" value="1"/>
</dbReference>
<proteinExistence type="predicted"/>
<evidence type="ECO:0000256" key="1">
    <source>
        <dbReference type="ARBA" id="ARBA00004651"/>
    </source>
</evidence>
<feature type="transmembrane region" description="Helical" evidence="6">
    <location>
        <begin position="250"/>
        <end position="267"/>
    </location>
</feature>
<dbReference type="InterPro" id="IPR004797">
    <property type="entry name" value="Competence_ComEC/Rec2"/>
</dbReference>
<feature type="transmembrane region" description="Helical" evidence="6">
    <location>
        <begin position="444"/>
        <end position="461"/>
    </location>
</feature>
<evidence type="ECO:0000259" key="7">
    <source>
        <dbReference type="SMART" id="SM00849"/>
    </source>
</evidence>
<dbReference type="Gene3D" id="3.60.15.10">
    <property type="entry name" value="Ribonuclease Z/Hydroxyacylglutathione hydrolase-like"/>
    <property type="match status" value="1"/>
</dbReference>
<dbReference type="InterPro" id="IPR052159">
    <property type="entry name" value="Competence_DNA_uptake"/>
</dbReference>
<dbReference type="EMBL" id="BAABFU010000003">
    <property type="protein sequence ID" value="GAA4353462.1"/>
    <property type="molecule type" value="Genomic_DNA"/>
</dbReference>
<keyword evidence="3 6" id="KW-0812">Transmembrane</keyword>
<organism evidence="8 9">
    <name type="scientific">Kangiella taiwanensis</name>
    <dbReference type="NCBI Taxonomy" id="1079179"/>
    <lineage>
        <taxon>Bacteria</taxon>
        <taxon>Pseudomonadati</taxon>
        <taxon>Pseudomonadota</taxon>
        <taxon>Gammaproteobacteria</taxon>
        <taxon>Kangiellales</taxon>
        <taxon>Kangiellaceae</taxon>
        <taxon>Kangiella</taxon>
    </lineage>
</organism>
<dbReference type="CDD" id="cd07731">
    <property type="entry name" value="ComA-like_MBL-fold"/>
    <property type="match status" value="1"/>
</dbReference>
<reference evidence="9" key="1">
    <citation type="journal article" date="2019" name="Int. J. Syst. Evol. Microbiol.">
        <title>The Global Catalogue of Microorganisms (GCM) 10K type strain sequencing project: providing services to taxonomists for standard genome sequencing and annotation.</title>
        <authorList>
            <consortium name="The Broad Institute Genomics Platform"/>
            <consortium name="The Broad Institute Genome Sequencing Center for Infectious Disease"/>
            <person name="Wu L."/>
            <person name="Ma J."/>
        </authorList>
    </citation>
    <scope>NUCLEOTIDE SEQUENCE [LARGE SCALE GENOMIC DNA]</scope>
    <source>
        <strain evidence="9">JCM 17727</strain>
    </source>
</reference>
<feature type="transmembrane region" description="Helical" evidence="6">
    <location>
        <begin position="279"/>
        <end position="311"/>
    </location>
</feature>
<accession>A0ABP8I8C1</accession>
<comment type="caution">
    <text evidence="8">The sequence shown here is derived from an EMBL/GenBank/DDBJ whole genome shotgun (WGS) entry which is preliminary data.</text>
</comment>
<dbReference type="SUPFAM" id="SSF56281">
    <property type="entry name" value="Metallo-hydrolase/oxidoreductase"/>
    <property type="match status" value="1"/>
</dbReference>
<dbReference type="InterPro" id="IPR004477">
    <property type="entry name" value="ComEC_N"/>
</dbReference>
<dbReference type="NCBIfam" id="TIGR00361">
    <property type="entry name" value="ComEC_Rec2"/>
    <property type="match status" value="1"/>
</dbReference>
<dbReference type="InterPro" id="IPR035681">
    <property type="entry name" value="ComA-like_MBL"/>
</dbReference>
<name>A0ABP8I8C1_9GAMM</name>
<evidence type="ECO:0000256" key="3">
    <source>
        <dbReference type="ARBA" id="ARBA00022692"/>
    </source>
</evidence>
<dbReference type="SMART" id="SM00849">
    <property type="entry name" value="Lactamase_B"/>
    <property type="match status" value="1"/>
</dbReference>
<evidence type="ECO:0000256" key="6">
    <source>
        <dbReference type="SAM" id="Phobius"/>
    </source>
</evidence>
<evidence type="ECO:0000313" key="8">
    <source>
        <dbReference type="EMBL" id="GAA4353462.1"/>
    </source>
</evidence>
<feature type="transmembrane region" description="Helical" evidence="6">
    <location>
        <begin position="189"/>
        <end position="215"/>
    </location>
</feature>
<evidence type="ECO:0000256" key="2">
    <source>
        <dbReference type="ARBA" id="ARBA00022475"/>
    </source>
</evidence>
<sequence>MLSACIVVISGFLFGFGWTSIHASWRLSQQIPSPENQSVHIIEAEVKSLPVIYPEYCQFKVQVKHSDTPSLIHKKLQLNDYSKQCPYLNEEVWTLTVKLKPIHGSLNQAGFDYERFMFQQAIDGKGYIKQATLVSQQPEWSIGAFRQSIFDALSEFDNAGLFQALTIGEKSSIPKEDREILQQLGLSHLIAISGLHISIIAGGSFWLMFVVLGWVNRLCRVNAVEPFRPALIVSCFVAFCYTALADFSVPTVRALIMWGCVAAALLWQRQAALLSGLKVSLGMMLLIDPLAVLSVSFWMSYIAVAVIAFVVSGRAGGEQGWRHGLSKLGKIQVAISLTLLLPSLLFFQQATLLGLLVNIVVIPAFSVLVLPLIIVCVILTLFEFSSPLGMLDSALTTSLGWAEALANTLAWLRFEFWLPGWLLCSLMVVMFIIWLPINIFRYQFIGLWFVLVTSYLIQQWASSTQPTMVVFDVGHGLSVLLTDGKTHILYDTGYAATHGSAFESYIEPTLQKLGVQHLDALILSHQDNDHSGGAKKITKQLPVKQVIAGQWANDMLSGLPTKDCVAGYGYQFGVFSLDVLHPKDSTNGRNNDSCVVKITSGVPEYRFSILLPGDIEKSSEYELAADQSNTLSADIVIVPHHGSNSSSTYPFIKRVNPSVAIYATERFSRYNLPSSKVVRRYQDFDIPQIHTGCYGQITYNLATNSFDATRNEAKIWRLPPCEVVEK</sequence>